<comment type="caution">
    <text evidence="3">The sequence shown here is derived from an EMBL/GenBank/DDBJ whole genome shotgun (WGS) entry which is preliminary data.</text>
</comment>
<keyword evidence="1" id="KW-0812">Transmembrane</keyword>
<evidence type="ECO:0000256" key="1">
    <source>
        <dbReference type="SAM" id="Phobius"/>
    </source>
</evidence>
<protein>
    <submittedName>
        <fullName evidence="3">RT0821/Lpp0805 family surface protein</fullName>
    </submittedName>
</protein>
<name>A0ABV7KJA2_9HYPH</name>
<keyword evidence="1" id="KW-0472">Membrane</keyword>
<gene>
    <name evidence="3" type="ORF">ACFOHJ_20685</name>
</gene>
<dbReference type="InterPro" id="IPR032635">
    <property type="entry name" value="Anti_2"/>
</dbReference>
<dbReference type="RefSeq" id="WP_378224217.1">
    <property type="nucleotide sequence ID" value="NZ_JBHRTK010000028.1"/>
</dbReference>
<evidence type="ECO:0000259" key="2">
    <source>
        <dbReference type="Pfam" id="PF16998"/>
    </source>
</evidence>
<accession>A0ABV7KJA2</accession>
<keyword evidence="4" id="KW-1185">Reference proteome</keyword>
<feature type="domain" description="Surface antigen" evidence="2">
    <location>
        <begin position="41"/>
        <end position="150"/>
    </location>
</feature>
<proteinExistence type="predicted"/>
<organism evidence="3 4">
    <name type="scientific">Aquamicrobium soli</name>
    <dbReference type="NCBI Taxonomy" id="1811518"/>
    <lineage>
        <taxon>Bacteria</taxon>
        <taxon>Pseudomonadati</taxon>
        <taxon>Pseudomonadota</taxon>
        <taxon>Alphaproteobacteria</taxon>
        <taxon>Hyphomicrobiales</taxon>
        <taxon>Phyllobacteriaceae</taxon>
        <taxon>Aquamicrobium</taxon>
    </lineage>
</organism>
<evidence type="ECO:0000313" key="4">
    <source>
        <dbReference type="Proteomes" id="UP001595583"/>
    </source>
</evidence>
<feature type="transmembrane region" description="Helical" evidence="1">
    <location>
        <begin position="20"/>
        <end position="42"/>
    </location>
</feature>
<dbReference type="Pfam" id="PF16998">
    <property type="entry name" value="17kDa_Anti_2"/>
    <property type="match status" value="1"/>
</dbReference>
<sequence>MSRFAQAFDTLPASLFGSASLKAGLLAGLFMLCGCGVGGFSLEQADVDRSIVTSSVGSPAAPDDSTLAADQATIRNAVSSADVETLAGKELPWANAETGSRGTILKLAEDKVTGRLCRRFTTTRESFDGVTLFSGEACMVGTGAWRIENFWAAPDSAAAGPAGTGISS</sequence>
<dbReference type="PROSITE" id="PS51257">
    <property type="entry name" value="PROKAR_LIPOPROTEIN"/>
    <property type="match status" value="1"/>
</dbReference>
<dbReference type="EMBL" id="JBHRTK010000028">
    <property type="protein sequence ID" value="MFC3208641.1"/>
    <property type="molecule type" value="Genomic_DNA"/>
</dbReference>
<dbReference type="Proteomes" id="UP001595583">
    <property type="component" value="Unassembled WGS sequence"/>
</dbReference>
<keyword evidence="1" id="KW-1133">Transmembrane helix</keyword>
<reference evidence="4" key="1">
    <citation type="journal article" date="2019" name="Int. J. Syst. Evol. Microbiol.">
        <title>The Global Catalogue of Microorganisms (GCM) 10K type strain sequencing project: providing services to taxonomists for standard genome sequencing and annotation.</title>
        <authorList>
            <consortium name="The Broad Institute Genomics Platform"/>
            <consortium name="The Broad Institute Genome Sequencing Center for Infectious Disease"/>
            <person name="Wu L."/>
            <person name="Ma J."/>
        </authorList>
    </citation>
    <scope>NUCLEOTIDE SEQUENCE [LARGE SCALE GENOMIC DNA]</scope>
    <source>
        <strain evidence="4">KCTC 52165</strain>
    </source>
</reference>
<evidence type="ECO:0000313" key="3">
    <source>
        <dbReference type="EMBL" id="MFC3208641.1"/>
    </source>
</evidence>